<dbReference type="SUPFAM" id="SSF48371">
    <property type="entry name" value="ARM repeat"/>
    <property type="match status" value="1"/>
</dbReference>
<reference evidence="10" key="1">
    <citation type="submission" date="2016-02" db="EMBL/GenBank/DDBJ databases">
        <title>Comparative genomics of biotechnologically important yeasts.</title>
        <authorList>
            <consortium name="DOE Joint Genome Institute"/>
            <person name="Riley R."/>
            <person name="Haridas S."/>
            <person name="Wolfe K.H."/>
            <person name="Lopes M.R."/>
            <person name="Hittinger C.T."/>
            <person name="Goker M."/>
            <person name="Salamov A."/>
            <person name="Wisecaver J."/>
            <person name="Long T.M."/>
            <person name="Aerts A.L."/>
            <person name="Barry K."/>
            <person name="Choi C."/>
            <person name="Clum A."/>
            <person name="Coughlan A.Y."/>
            <person name="Deshpande S."/>
            <person name="Douglass A.P."/>
            <person name="Hanson S.J."/>
            <person name="Klenk H.-P."/>
            <person name="Labutti K."/>
            <person name="Lapidus A."/>
            <person name="Lindquist E."/>
            <person name="Lipzen A."/>
            <person name="Meier-Kolthoff J.P."/>
            <person name="Ohm R.A."/>
            <person name="Otillar R.P."/>
            <person name="Pangilinan J."/>
            <person name="Peng Y."/>
            <person name="Rokas A."/>
            <person name="Rosa C.A."/>
            <person name="Scheuner C."/>
            <person name="Sibirny A.A."/>
            <person name="Slot J.C."/>
            <person name="Stielow J.B."/>
            <person name="Sun H."/>
            <person name="Kurtzman C.P."/>
            <person name="Blackwell M."/>
            <person name="Jeffries T.W."/>
            <person name="Grigoriev I.V."/>
        </authorList>
    </citation>
    <scope>NUCLEOTIDE SEQUENCE [LARGE SCALE GENOMIC DNA]</scope>
    <source>
        <strain evidence="10">NRRL Y-17796</strain>
    </source>
</reference>
<dbReference type="AlphaFoldDB" id="A0A1E4TH08"/>
<dbReference type="GO" id="GO:0032153">
    <property type="term" value="C:cell division site"/>
    <property type="evidence" value="ECO:0007669"/>
    <property type="project" value="EnsemblFungi"/>
</dbReference>
<dbReference type="Gene3D" id="1.25.10.10">
    <property type="entry name" value="Leucine-rich Repeat Variant"/>
    <property type="match status" value="1"/>
</dbReference>
<dbReference type="InterPro" id="IPR016342">
    <property type="entry name" value="AP_complex_bsu_1_2_4"/>
</dbReference>
<dbReference type="EMBL" id="KV453842">
    <property type="protein sequence ID" value="ODV91045.1"/>
    <property type="molecule type" value="Genomic_DNA"/>
</dbReference>
<feature type="compositionally biased region" description="Polar residues" evidence="7">
    <location>
        <begin position="622"/>
        <end position="633"/>
    </location>
</feature>
<name>A0A1E4TH08_9ASCO</name>
<dbReference type="PANTHER" id="PTHR11134">
    <property type="entry name" value="ADAPTOR COMPLEX SUBUNIT BETA FAMILY MEMBER"/>
    <property type="match status" value="1"/>
</dbReference>
<dbReference type="InterPro" id="IPR026739">
    <property type="entry name" value="AP_beta"/>
</dbReference>
<dbReference type="GO" id="GO:0016192">
    <property type="term" value="P:vesicle-mediated transport"/>
    <property type="evidence" value="ECO:0007669"/>
    <property type="project" value="InterPro"/>
</dbReference>
<keyword evidence="3 6" id="KW-0813">Transport</keyword>
<evidence type="ECO:0000256" key="3">
    <source>
        <dbReference type="ARBA" id="ARBA00022448"/>
    </source>
</evidence>
<evidence type="ECO:0000256" key="7">
    <source>
        <dbReference type="SAM" id="MobiDB-lite"/>
    </source>
</evidence>
<evidence type="ECO:0000256" key="2">
    <source>
        <dbReference type="ARBA" id="ARBA00006613"/>
    </source>
</evidence>
<feature type="domain" description="Clathrin/coatomer adaptor adaptin-like N-terminal" evidence="8">
    <location>
        <begin position="14"/>
        <end position="530"/>
    </location>
</feature>
<evidence type="ECO:0000256" key="6">
    <source>
        <dbReference type="PIRNR" id="PIRNR002291"/>
    </source>
</evidence>
<evidence type="ECO:0000313" key="10">
    <source>
        <dbReference type="Proteomes" id="UP000095023"/>
    </source>
</evidence>
<keyword evidence="5 6" id="KW-0472">Membrane</keyword>
<evidence type="ECO:0000256" key="4">
    <source>
        <dbReference type="ARBA" id="ARBA00022927"/>
    </source>
</evidence>
<comment type="similarity">
    <text evidence="2 6">Belongs to the adaptor complexes large subunit family.</text>
</comment>
<dbReference type="OrthoDB" id="10254310at2759"/>
<keyword evidence="10" id="KW-1185">Reference proteome</keyword>
<dbReference type="GO" id="GO:0012505">
    <property type="term" value="C:endomembrane system"/>
    <property type="evidence" value="ECO:0007669"/>
    <property type="project" value="UniProtKB-SubCell"/>
</dbReference>
<organism evidence="9 10">
    <name type="scientific">Tortispora caseinolytica NRRL Y-17796</name>
    <dbReference type="NCBI Taxonomy" id="767744"/>
    <lineage>
        <taxon>Eukaryota</taxon>
        <taxon>Fungi</taxon>
        <taxon>Dikarya</taxon>
        <taxon>Ascomycota</taxon>
        <taxon>Saccharomycotina</taxon>
        <taxon>Trigonopsidomycetes</taxon>
        <taxon>Trigonopsidales</taxon>
        <taxon>Trigonopsidaceae</taxon>
        <taxon>Tortispora</taxon>
    </lineage>
</organism>
<dbReference type="GO" id="GO:0051285">
    <property type="term" value="C:cell cortex of cell tip"/>
    <property type="evidence" value="ECO:0007669"/>
    <property type="project" value="EnsemblFungi"/>
</dbReference>
<dbReference type="PIRSF" id="PIRSF002291">
    <property type="entry name" value="AP_complex_beta"/>
    <property type="match status" value="1"/>
</dbReference>
<keyword evidence="4 6" id="KW-0653">Protein transport</keyword>
<dbReference type="GO" id="GO:0030117">
    <property type="term" value="C:membrane coat"/>
    <property type="evidence" value="ECO:0007669"/>
    <property type="project" value="InterPro"/>
</dbReference>
<dbReference type="GO" id="GO:0030276">
    <property type="term" value="F:clathrin binding"/>
    <property type="evidence" value="ECO:0007669"/>
    <property type="project" value="InterPro"/>
</dbReference>
<dbReference type="Proteomes" id="UP000095023">
    <property type="component" value="Unassembled WGS sequence"/>
</dbReference>
<dbReference type="InterPro" id="IPR002553">
    <property type="entry name" value="Clathrin/coatomer_adapt-like_N"/>
</dbReference>
<feature type="region of interest" description="Disordered" evidence="7">
    <location>
        <begin position="608"/>
        <end position="642"/>
    </location>
</feature>
<feature type="region of interest" description="Disordered" evidence="7">
    <location>
        <begin position="657"/>
        <end position="680"/>
    </location>
</feature>
<gene>
    <name evidence="9" type="ORF">CANCADRAFT_115759</name>
</gene>
<accession>A0A1E4TH08</accession>
<evidence type="ECO:0000259" key="8">
    <source>
        <dbReference type="Pfam" id="PF01602"/>
    </source>
</evidence>
<evidence type="ECO:0000256" key="1">
    <source>
        <dbReference type="ARBA" id="ARBA00004308"/>
    </source>
</evidence>
<dbReference type="GO" id="GO:0006886">
    <property type="term" value="P:intracellular protein transport"/>
    <property type="evidence" value="ECO:0007669"/>
    <property type="project" value="InterPro"/>
</dbReference>
<proteinExistence type="inferred from homology"/>
<comment type="subcellular location">
    <subcellularLocation>
        <location evidence="1">Endomembrane system</location>
    </subcellularLocation>
</comment>
<protein>
    <recommendedName>
        <fullName evidence="6">AP complex subunit beta</fullName>
    </recommendedName>
</protein>
<sequence>MDRTIKAADLRPGLAALRDKRDKKHVKKCIITLKRIIACMTLPNNDMLQLFPDIIDLLDVSVPEIYKLCLLYIINYAKNEPNRAIEALPYLVDGTKHSSSITRSLNLRTISYINLPEYTEKALKVIPRAFADSDPLVRKTAALAVAKIWDRASVEITNSGMLDGLNALLDDSNITVVATALCSLIDITERTDGLQLNLDYDNAKIAVKTLPECNEWYQTYVLQALTFYVPQSSKDASSIASIIVPRLQHSNTGVVLGAVRVILYLTRYITDESTVHSLMKRCGSPLLSLLSKPPELQYVALCATVILIEQHPYVFNSEDVKLFFCKFNDPPYVKTTKLDIMYTLTDEDNYQSVLPELKEYATEIDHEFARRAVRAIGSVAIRVEPAADRCCTLLMELVSTKVEYIVQEGAIAIQNIFRRYPSRYESTLSQLFQDTDSLDDPRAKMSLIWIIGQYADRLDNGCDLLEDFLFSFLDESLEVQLALLTATMKMFLFRPAKAKDLIIKVIKWATEDCDHPDLRERGYMYKRMLTGNVETVKKIVLGPLPVITGTTQKFSSQTLDDLSLNIGMLSSLYLKTAQEVFAKSKPRKVADPNNHNTDSLHNLTSRLRHDSLPSHSDDSFTGHGSDSSRTPHISTPEERSNVLELRDVLNDDLLGLKSPQRSDLLDDDDDNDRETNQHLL</sequence>
<dbReference type="InterPro" id="IPR016024">
    <property type="entry name" value="ARM-type_fold"/>
</dbReference>
<comment type="function">
    <text evidence="6">Adaptins are components of the adaptor complexes which link clathrin to receptors in coated vesicles. Clathrin-associated protein complexes are believed to interact with the cytoplasmic tails of membrane proteins, leading to their selection and concentration.</text>
</comment>
<feature type="compositionally biased region" description="Basic and acidic residues" evidence="7">
    <location>
        <begin position="608"/>
        <end position="620"/>
    </location>
</feature>
<dbReference type="Pfam" id="PF01602">
    <property type="entry name" value="Adaptin_N"/>
    <property type="match status" value="1"/>
</dbReference>
<evidence type="ECO:0000256" key="5">
    <source>
        <dbReference type="ARBA" id="ARBA00023136"/>
    </source>
</evidence>
<evidence type="ECO:0000313" key="9">
    <source>
        <dbReference type="EMBL" id="ODV91045.1"/>
    </source>
</evidence>
<dbReference type="InterPro" id="IPR011989">
    <property type="entry name" value="ARM-like"/>
</dbReference>